<comment type="subcellular location">
    <subcellularLocation>
        <location evidence="5">Cytoplasm</location>
        <location evidence="5">Cytoskeleton</location>
        <location evidence="5">Microtubule organizing center</location>
    </subcellularLocation>
</comment>
<dbReference type="InterPro" id="IPR041470">
    <property type="entry name" value="GCP_N"/>
</dbReference>
<dbReference type="InterPro" id="IPR042241">
    <property type="entry name" value="GCP_C_sf"/>
</dbReference>
<dbReference type="GO" id="GO:0051225">
    <property type="term" value="P:spindle assembly"/>
    <property type="evidence" value="ECO:0007669"/>
    <property type="project" value="TreeGrafter"/>
</dbReference>
<dbReference type="PANTHER" id="PTHR19302">
    <property type="entry name" value="GAMMA TUBULIN COMPLEX PROTEIN"/>
    <property type="match status" value="1"/>
</dbReference>
<protein>
    <recommendedName>
        <fullName evidence="5">Spindle pole body component</fullName>
    </recommendedName>
</protein>
<feature type="domain" description="Gamma tubulin complex component C-terminal" evidence="7">
    <location>
        <begin position="544"/>
        <end position="874"/>
    </location>
</feature>
<evidence type="ECO:0000256" key="3">
    <source>
        <dbReference type="ARBA" id="ARBA00022701"/>
    </source>
</evidence>
<keyword evidence="4 5" id="KW-0206">Cytoskeleton</keyword>
<dbReference type="GO" id="GO:0051321">
    <property type="term" value="P:meiotic cell cycle"/>
    <property type="evidence" value="ECO:0007669"/>
    <property type="project" value="TreeGrafter"/>
</dbReference>
<evidence type="ECO:0000313" key="10">
    <source>
        <dbReference type="EMBL" id="KAJ2894319.1"/>
    </source>
</evidence>
<accession>A0AAD5WNZ9</accession>
<dbReference type="GO" id="GO:0007020">
    <property type="term" value="P:microtubule nucleation"/>
    <property type="evidence" value="ECO:0007669"/>
    <property type="project" value="InterPro"/>
</dbReference>
<dbReference type="GO" id="GO:0051011">
    <property type="term" value="F:microtubule minus-end binding"/>
    <property type="evidence" value="ECO:0007669"/>
    <property type="project" value="TreeGrafter"/>
</dbReference>
<evidence type="ECO:0000256" key="4">
    <source>
        <dbReference type="ARBA" id="ARBA00023212"/>
    </source>
</evidence>
<dbReference type="GO" id="GO:0005816">
    <property type="term" value="C:spindle pole body"/>
    <property type="evidence" value="ECO:0007669"/>
    <property type="project" value="UniProtKB-ARBA"/>
</dbReference>
<evidence type="ECO:0000259" key="9">
    <source>
        <dbReference type="Pfam" id="PF17681"/>
    </source>
</evidence>
<comment type="caution">
    <text evidence="10">The sequence shown here is derived from an EMBL/GenBank/DDBJ whole genome shotgun (WGS) entry which is preliminary data.</text>
</comment>
<evidence type="ECO:0000259" key="7">
    <source>
        <dbReference type="Pfam" id="PF04130"/>
    </source>
</evidence>
<dbReference type="AlphaFoldDB" id="A0AAD5WNZ9"/>
<organism evidence="10 11">
    <name type="scientific">Zalerion maritima</name>
    <dbReference type="NCBI Taxonomy" id="339359"/>
    <lineage>
        <taxon>Eukaryota</taxon>
        <taxon>Fungi</taxon>
        <taxon>Dikarya</taxon>
        <taxon>Ascomycota</taxon>
        <taxon>Pezizomycotina</taxon>
        <taxon>Sordariomycetes</taxon>
        <taxon>Lulworthiomycetidae</taxon>
        <taxon>Lulworthiales</taxon>
        <taxon>Lulworthiaceae</taxon>
        <taxon>Zalerion</taxon>
    </lineage>
</organism>
<dbReference type="InterPro" id="IPR007259">
    <property type="entry name" value="GCP"/>
</dbReference>
<gene>
    <name evidence="10" type="ORF">MKZ38_007735</name>
</gene>
<keyword evidence="2 5" id="KW-0963">Cytoplasm</keyword>
<dbReference type="Pfam" id="PF17681">
    <property type="entry name" value="GCP_N_terminal"/>
    <property type="match status" value="1"/>
</dbReference>
<feature type="domain" description="Gamma-Tubulin ring complex non-core subunit mod21 N-terminal" evidence="8">
    <location>
        <begin position="67"/>
        <end position="152"/>
    </location>
</feature>
<keyword evidence="11" id="KW-1185">Reference proteome</keyword>
<feature type="domain" description="Gamma tubulin complex component protein N-terminal" evidence="9">
    <location>
        <begin position="235"/>
        <end position="540"/>
    </location>
</feature>
<dbReference type="InterPro" id="IPR032797">
    <property type="entry name" value="Mod21_N"/>
</dbReference>
<dbReference type="Pfam" id="PF04130">
    <property type="entry name" value="GCP_C_terminal"/>
    <property type="match status" value="1"/>
</dbReference>
<evidence type="ECO:0000256" key="5">
    <source>
        <dbReference type="RuleBase" id="RU363050"/>
    </source>
</evidence>
<dbReference type="InterPro" id="IPR059169">
    <property type="entry name" value="GCP5_N_ext"/>
</dbReference>
<dbReference type="Gene3D" id="1.20.120.1900">
    <property type="entry name" value="Gamma-tubulin complex, C-terminal domain"/>
    <property type="match status" value="1"/>
</dbReference>
<reference evidence="10" key="1">
    <citation type="submission" date="2022-07" db="EMBL/GenBank/DDBJ databases">
        <title>Draft genome sequence of Zalerion maritima ATCC 34329, a (micro)plastics degrading marine fungus.</title>
        <authorList>
            <person name="Paco A."/>
            <person name="Goncalves M.F.M."/>
            <person name="Rocha-Santos T.A.P."/>
            <person name="Alves A."/>
        </authorList>
    </citation>
    <scope>NUCLEOTIDE SEQUENCE</scope>
    <source>
        <strain evidence="10">ATCC 34329</strain>
    </source>
</reference>
<dbReference type="GO" id="GO:0000922">
    <property type="term" value="C:spindle pole"/>
    <property type="evidence" value="ECO:0007669"/>
    <property type="project" value="InterPro"/>
</dbReference>
<dbReference type="PANTHER" id="PTHR19302:SF33">
    <property type="entry name" value="GAMMA-TUBULIN COMPLEX COMPONENT 5"/>
    <property type="match status" value="1"/>
</dbReference>
<dbReference type="InterPro" id="IPR040457">
    <property type="entry name" value="GCP_C"/>
</dbReference>
<evidence type="ECO:0000256" key="2">
    <source>
        <dbReference type="ARBA" id="ARBA00022490"/>
    </source>
</evidence>
<proteinExistence type="inferred from homology"/>
<dbReference type="Proteomes" id="UP001201980">
    <property type="component" value="Unassembled WGS sequence"/>
</dbReference>
<dbReference type="GO" id="GO:0005874">
    <property type="term" value="C:microtubule"/>
    <property type="evidence" value="ECO:0007669"/>
    <property type="project" value="UniProtKB-KW"/>
</dbReference>
<feature type="compositionally biased region" description="Basic and acidic residues" evidence="6">
    <location>
        <begin position="182"/>
        <end position="192"/>
    </location>
</feature>
<dbReference type="Pfam" id="PF14609">
    <property type="entry name" value="GCP5-Mod21_N"/>
    <property type="match status" value="1"/>
</dbReference>
<dbReference type="GO" id="GO:0000930">
    <property type="term" value="C:gamma-tubulin complex"/>
    <property type="evidence" value="ECO:0007669"/>
    <property type="project" value="UniProtKB-ARBA"/>
</dbReference>
<dbReference type="EMBL" id="JAKWBI020000506">
    <property type="protein sequence ID" value="KAJ2894319.1"/>
    <property type="molecule type" value="Genomic_DNA"/>
</dbReference>
<dbReference type="GO" id="GO:0031122">
    <property type="term" value="P:cytoplasmic microtubule organization"/>
    <property type="evidence" value="ECO:0007669"/>
    <property type="project" value="TreeGrafter"/>
</dbReference>
<evidence type="ECO:0000313" key="11">
    <source>
        <dbReference type="Proteomes" id="UP001201980"/>
    </source>
</evidence>
<evidence type="ECO:0000256" key="1">
    <source>
        <dbReference type="ARBA" id="ARBA00010337"/>
    </source>
</evidence>
<evidence type="ECO:0000259" key="8">
    <source>
        <dbReference type="Pfam" id="PF14609"/>
    </source>
</evidence>
<comment type="similarity">
    <text evidence="1 5">Belongs to the TUBGCP family.</text>
</comment>
<feature type="region of interest" description="Disordered" evidence="6">
    <location>
        <begin position="147"/>
        <end position="197"/>
    </location>
</feature>
<sequence>MAFLAELAAQTDELIEAVTHAVPPSAPKKFSRLHATTLNRLRNHKFLSTNHFDVKKQLDGYEERFRIQDREALADALKERVESVYARETQWTPELLHFILELADKPTQKSRLSALEQLRGEREDPGVRLKWQDIAREDRWHDDRNLWRRPNFADSSGDEEPIGAGSDNSDDSESTGLSSIETARRARPEDHIVPTQDDDLLHKIQLSQFWRKEKTFKEPSGRETKVPISEFQAAREVLFLLSGLKTTLFDEDGEPAPEYQISQMQWDTQLALLEYVSELNKSLGMLRKVASRVQQIPLLQVFQDCIQKSLRAFDKTLAEIQQRLIVIQEDMVVSMIEILEKIRPGVTQLKSLSAIILQLQDEPYSHPFRYLELLYEGTNTAQLSGNDLVYPFLGRIFYECFKVYIRPIRLWMEEGKLVFGDRTFFVSDSAMQVPLNQVWQNQFKLRRTQDSVLHVPKFLQPAAHKIFTAGKSVVVLKNLGKFEAAKAEWTFDEPTLDFDVVCPPNLEFAPFSELFSASFEKWIQSKHHAAATTLQNILFDSCGLWDALDALVRVFFMSDGSLSVAFAGGLFKSLDSGNPNWHDRFTLTEMAQEAFESGIDVNKLLAHVTPAGQKCSLELARSSVRHSLPAIKLTYKLTWPVQLVLLTDSVSRYQALFSLLLQVRRGIYVIKDHRMLLDLGSEAHNPEEHCQYYGLRSKLLWFSELFLTYLTTLVLAPGVEKMRRELLSAEDVDAMIDVHSKFLKEMVDETCLGSKLEPIRECILDILDLCIKLSGAQKANAAREEEEMQEISRLSAMASPLRTPTKKDDQRRRGPYIKAQDLEDEETMNLSGVANESKLMDLEQPYLEVLKDIHNDFDRHIRFIISGLRAVARASSEGASSRWDLLAEMLETGLGGPRGSY</sequence>
<evidence type="ECO:0000256" key="6">
    <source>
        <dbReference type="SAM" id="MobiDB-lite"/>
    </source>
</evidence>
<name>A0AAD5WNZ9_9PEZI</name>
<dbReference type="GO" id="GO:0000278">
    <property type="term" value="P:mitotic cell cycle"/>
    <property type="evidence" value="ECO:0007669"/>
    <property type="project" value="TreeGrafter"/>
</dbReference>
<dbReference type="CDD" id="cd22572">
    <property type="entry name" value="GCP5_NTD"/>
    <property type="match status" value="1"/>
</dbReference>
<dbReference type="GO" id="GO:0043015">
    <property type="term" value="F:gamma-tubulin binding"/>
    <property type="evidence" value="ECO:0007669"/>
    <property type="project" value="InterPro"/>
</dbReference>
<keyword evidence="3 5" id="KW-0493">Microtubule</keyword>